<evidence type="ECO:0000313" key="1">
    <source>
        <dbReference type="EMBL" id="TCO24660.1"/>
    </source>
</evidence>
<dbReference type="RefSeq" id="WP_132211485.1">
    <property type="nucleotide sequence ID" value="NZ_SLWN01000008.1"/>
</dbReference>
<reference evidence="1 2" key="1">
    <citation type="journal article" date="2015" name="Stand. Genomic Sci.">
        <title>Genomic Encyclopedia of Bacterial and Archaeal Type Strains, Phase III: the genomes of soil and plant-associated and newly described type strains.</title>
        <authorList>
            <person name="Whitman W.B."/>
            <person name="Woyke T."/>
            <person name="Klenk H.P."/>
            <person name="Zhou Y."/>
            <person name="Lilburn T.G."/>
            <person name="Beck B.J."/>
            <person name="De Vos P."/>
            <person name="Vandamme P."/>
            <person name="Eisen J.A."/>
            <person name="Garrity G."/>
            <person name="Hugenholtz P."/>
            <person name="Kyrpides N.C."/>
        </authorList>
    </citation>
    <scope>NUCLEOTIDE SEQUENCE [LARGE SCALE GENOMIC DNA]</scope>
    <source>
        <strain evidence="1 2">VKM Ac-2572</strain>
    </source>
</reference>
<accession>A0A4R2HEE0</accession>
<dbReference type="PANTHER" id="PTHR30348:SF9">
    <property type="entry name" value="UPF0759 PROTEIN YECE"/>
    <property type="match status" value="1"/>
</dbReference>
<organism evidence="1 2">
    <name type="scientific">Kribbella steppae</name>
    <dbReference type="NCBI Taxonomy" id="2512223"/>
    <lineage>
        <taxon>Bacteria</taxon>
        <taxon>Bacillati</taxon>
        <taxon>Actinomycetota</taxon>
        <taxon>Actinomycetes</taxon>
        <taxon>Propionibacteriales</taxon>
        <taxon>Kribbellaceae</taxon>
        <taxon>Kribbella</taxon>
    </lineage>
</organism>
<dbReference type="EMBL" id="SLWN01000008">
    <property type="protein sequence ID" value="TCO24660.1"/>
    <property type="molecule type" value="Genomic_DNA"/>
</dbReference>
<evidence type="ECO:0000313" key="2">
    <source>
        <dbReference type="Proteomes" id="UP000294508"/>
    </source>
</evidence>
<proteinExistence type="predicted"/>
<dbReference type="Pfam" id="PF01904">
    <property type="entry name" value="DUF72"/>
    <property type="match status" value="1"/>
</dbReference>
<dbReference type="OrthoDB" id="9780310at2"/>
<dbReference type="Proteomes" id="UP000294508">
    <property type="component" value="Unassembled WGS sequence"/>
</dbReference>
<dbReference type="AlphaFoldDB" id="A0A4R2HEE0"/>
<comment type="caution">
    <text evidence="1">The sequence shown here is derived from an EMBL/GenBank/DDBJ whole genome shotgun (WGS) entry which is preliminary data.</text>
</comment>
<dbReference type="Gene3D" id="3.20.20.410">
    <property type="entry name" value="Protein of unknown function UPF0759"/>
    <property type="match status" value="1"/>
</dbReference>
<gene>
    <name evidence="1" type="ORF">EV652_108192</name>
</gene>
<protein>
    <submittedName>
        <fullName evidence="1">Uncharacterized protein YecE (DUF72 family)</fullName>
    </submittedName>
</protein>
<dbReference type="PANTHER" id="PTHR30348">
    <property type="entry name" value="UNCHARACTERIZED PROTEIN YECE"/>
    <property type="match status" value="1"/>
</dbReference>
<sequence length="276" mass="31275">MRLHVGCAQWTHAAWPQPSREKLRSYASWCNAVESNTTFYATPSQTTVAGWAAQTPADFRFVVKLPQLISHERRLSGVEVELRAFLSAIEPLADRNHALWIQLPASFSPTDLGSLAAFLHQAPRGYRYAVEVRHPAFFDEPRTAELLERVLARVDAEWVPFDTVTLFQHRPTSLAERDAWMKKPRVVRRTRALTAHPIVRYIGRDDVQQTVDGWAYLVDSVVNWLGEGRSPTVFLHTPDNVEALGLARRFHSDVRSRVPALAPLPEPVEVDPPTLF</sequence>
<dbReference type="InterPro" id="IPR002763">
    <property type="entry name" value="DUF72"/>
</dbReference>
<name>A0A4R2HEE0_9ACTN</name>
<keyword evidence="2" id="KW-1185">Reference proteome</keyword>
<dbReference type="InterPro" id="IPR036520">
    <property type="entry name" value="UPF0759_sf"/>
</dbReference>
<dbReference type="SUPFAM" id="SSF117396">
    <property type="entry name" value="TM1631-like"/>
    <property type="match status" value="1"/>
</dbReference>